<proteinExistence type="predicted"/>
<dbReference type="EMBL" id="JACHKA010000001">
    <property type="protein sequence ID" value="MBB5986265.1"/>
    <property type="molecule type" value="Genomic_DNA"/>
</dbReference>
<keyword evidence="3" id="KW-1185">Reference proteome</keyword>
<accession>A0ABR6NG54</accession>
<protein>
    <recommendedName>
        <fullName evidence="4">DUF3800 domain-containing protein</fullName>
    </recommendedName>
</protein>
<dbReference type="InterPro" id="IPR024524">
    <property type="entry name" value="DUF3800"/>
</dbReference>
<evidence type="ECO:0000313" key="3">
    <source>
        <dbReference type="Proteomes" id="UP001138540"/>
    </source>
</evidence>
<reference evidence="2 3" key="1">
    <citation type="submission" date="2020-08" db="EMBL/GenBank/DDBJ databases">
        <title>Exploring microbial biodiversity for novel pathways involved in the catabolism of aromatic compounds derived from lignin.</title>
        <authorList>
            <person name="Elkins J."/>
        </authorList>
    </citation>
    <scope>NUCLEOTIDE SEQUENCE [LARGE SCALE GENOMIC DNA]</scope>
    <source>
        <strain evidence="2 3">B1D3A</strain>
    </source>
</reference>
<dbReference type="Proteomes" id="UP001138540">
    <property type="component" value="Unassembled WGS sequence"/>
</dbReference>
<feature type="region of interest" description="Disordered" evidence="1">
    <location>
        <begin position="192"/>
        <end position="223"/>
    </location>
</feature>
<evidence type="ECO:0000256" key="1">
    <source>
        <dbReference type="SAM" id="MobiDB-lite"/>
    </source>
</evidence>
<dbReference type="Pfam" id="PF12686">
    <property type="entry name" value="DUF3800"/>
    <property type="match status" value="1"/>
</dbReference>
<comment type="caution">
    <text evidence="2">The sequence shown here is derived from an EMBL/GenBank/DDBJ whole genome shotgun (WGS) entry which is preliminary data.</text>
</comment>
<gene>
    <name evidence="2" type="ORF">HNP60_002239</name>
</gene>
<dbReference type="RefSeq" id="WP_184153583.1">
    <property type="nucleotide sequence ID" value="NZ_JACHKA010000001.1"/>
</dbReference>
<sequence length="223" mass="24326">MPIYMDESGSLPAGAMVIAAVDIEADAADALLKRFKAVTGLHGELKGSRISIIERAFFFELLDRFGGRARICMLEDDRAQPGGRPDDFDVYVALLNQLVGEWLAEGGDCVSFVIDTGRYHDLMLEEMRRDVARLLESCGSARLVHSHHSPGVQIADVVANSFFNLAIGSNRAGRIHEIVAPFLETGMLRSGRLRTVPPPKQKHPALQGNAGRPKPRNPASQPS</sequence>
<organism evidence="2 3">
    <name type="scientific">Sphingobium lignivorans</name>
    <dbReference type="NCBI Taxonomy" id="2735886"/>
    <lineage>
        <taxon>Bacteria</taxon>
        <taxon>Pseudomonadati</taxon>
        <taxon>Pseudomonadota</taxon>
        <taxon>Alphaproteobacteria</taxon>
        <taxon>Sphingomonadales</taxon>
        <taxon>Sphingomonadaceae</taxon>
        <taxon>Sphingobium</taxon>
    </lineage>
</organism>
<name>A0ABR6NG54_9SPHN</name>
<evidence type="ECO:0000313" key="2">
    <source>
        <dbReference type="EMBL" id="MBB5986265.1"/>
    </source>
</evidence>
<evidence type="ECO:0008006" key="4">
    <source>
        <dbReference type="Google" id="ProtNLM"/>
    </source>
</evidence>